<evidence type="ECO:0000313" key="3">
    <source>
        <dbReference type="Proteomes" id="UP001299546"/>
    </source>
</evidence>
<dbReference type="EMBL" id="JAJCIS010000014">
    <property type="protein sequence ID" value="MCB7388740.1"/>
    <property type="molecule type" value="Genomic_DNA"/>
</dbReference>
<feature type="transmembrane region" description="Helical" evidence="1">
    <location>
        <begin position="111"/>
        <end position="135"/>
    </location>
</feature>
<feature type="transmembrane region" description="Helical" evidence="1">
    <location>
        <begin position="53"/>
        <end position="73"/>
    </location>
</feature>
<keyword evidence="1" id="KW-0472">Membrane</keyword>
<keyword evidence="3" id="KW-1185">Reference proteome</keyword>
<evidence type="ECO:0000256" key="1">
    <source>
        <dbReference type="SAM" id="Phobius"/>
    </source>
</evidence>
<protein>
    <submittedName>
        <fullName evidence="2">Uncharacterized protein</fullName>
    </submittedName>
</protein>
<sequence>MKKILYIIVTVLETACFAGAYIINYFTRKRMGMARYVVYKNQGWRTGYPLETMTYAVIVLVAVLAAFTIILYIRRRKEAGSRLLAMNIVMLLLDCWYIWFTLVNSADTLRAYYFMSLLFALTAILQTMKTCAAVLSYKKAEYTRK</sequence>
<organism evidence="2 3">
    <name type="scientific">Bariatricus massiliensis</name>
    <dbReference type="NCBI Taxonomy" id="1745713"/>
    <lineage>
        <taxon>Bacteria</taxon>
        <taxon>Bacillati</taxon>
        <taxon>Bacillota</taxon>
        <taxon>Clostridia</taxon>
        <taxon>Lachnospirales</taxon>
        <taxon>Lachnospiraceae</taxon>
        <taxon>Bariatricus</taxon>
    </lineage>
</organism>
<feature type="transmembrane region" description="Helical" evidence="1">
    <location>
        <begin position="5"/>
        <end position="26"/>
    </location>
</feature>
<accession>A0ABS8DJW2</accession>
<keyword evidence="1" id="KW-0812">Transmembrane</keyword>
<feature type="transmembrane region" description="Helical" evidence="1">
    <location>
        <begin position="80"/>
        <end position="99"/>
    </location>
</feature>
<comment type="caution">
    <text evidence="2">The sequence shown here is derived from an EMBL/GenBank/DDBJ whole genome shotgun (WGS) entry which is preliminary data.</text>
</comment>
<evidence type="ECO:0000313" key="2">
    <source>
        <dbReference type="EMBL" id="MCB7388740.1"/>
    </source>
</evidence>
<dbReference type="RefSeq" id="WP_066732945.1">
    <property type="nucleotide sequence ID" value="NZ_JAJCIQ010000014.1"/>
</dbReference>
<name>A0ABS8DJW2_9FIRM</name>
<keyword evidence="1" id="KW-1133">Transmembrane helix</keyword>
<reference evidence="2 3" key="1">
    <citation type="submission" date="2021-10" db="EMBL/GenBank/DDBJ databases">
        <title>Collection of gut derived symbiotic bacterial strains cultured from healthy donors.</title>
        <authorList>
            <person name="Lin H."/>
            <person name="Littmann E."/>
            <person name="Kohout C."/>
            <person name="Pamer E.G."/>
        </authorList>
    </citation>
    <scope>NUCLEOTIDE SEQUENCE [LARGE SCALE GENOMIC DNA]</scope>
    <source>
        <strain evidence="2 3">DFI.1.165</strain>
    </source>
</reference>
<dbReference type="Proteomes" id="UP001299546">
    <property type="component" value="Unassembled WGS sequence"/>
</dbReference>
<gene>
    <name evidence="2" type="ORF">LIZ65_15735</name>
</gene>
<proteinExistence type="predicted"/>